<dbReference type="GO" id="GO:0030170">
    <property type="term" value="F:pyridoxal phosphate binding"/>
    <property type="evidence" value="ECO:0007669"/>
    <property type="project" value="InterPro"/>
</dbReference>
<gene>
    <name evidence="2" type="ORF">DRP43_05060</name>
</gene>
<name>A0A660SDF2_UNCT6</name>
<dbReference type="Proteomes" id="UP000271125">
    <property type="component" value="Unassembled WGS sequence"/>
</dbReference>
<dbReference type="EMBL" id="QNBD01000236">
    <property type="protein sequence ID" value="RKX68845.1"/>
    <property type="molecule type" value="Genomic_DNA"/>
</dbReference>
<dbReference type="InterPro" id="IPR005302">
    <property type="entry name" value="MoCF_Sase_C"/>
</dbReference>
<dbReference type="AlphaFoldDB" id="A0A660SDF2"/>
<accession>A0A660SDF2</accession>
<protein>
    <submittedName>
        <fullName evidence="2">MOSC domain-containing protein</fullName>
    </submittedName>
</protein>
<dbReference type="InterPro" id="IPR011037">
    <property type="entry name" value="Pyrv_Knase-like_insert_dom_sf"/>
</dbReference>
<dbReference type="Pfam" id="PF03473">
    <property type="entry name" value="MOSC"/>
    <property type="match status" value="1"/>
</dbReference>
<evidence type="ECO:0000313" key="2">
    <source>
        <dbReference type="EMBL" id="RKX68845.1"/>
    </source>
</evidence>
<evidence type="ECO:0000313" key="3">
    <source>
        <dbReference type="Proteomes" id="UP000271125"/>
    </source>
</evidence>
<dbReference type="GO" id="GO:0030151">
    <property type="term" value="F:molybdenum ion binding"/>
    <property type="evidence" value="ECO:0007669"/>
    <property type="project" value="InterPro"/>
</dbReference>
<feature type="domain" description="MOSC" evidence="1">
    <location>
        <begin position="19"/>
        <end position="149"/>
    </location>
</feature>
<evidence type="ECO:0000259" key="1">
    <source>
        <dbReference type="PROSITE" id="PS51340"/>
    </source>
</evidence>
<proteinExistence type="predicted"/>
<dbReference type="SUPFAM" id="SSF50800">
    <property type="entry name" value="PK beta-barrel domain-like"/>
    <property type="match status" value="1"/>
</dbReference>
<dbReference type="PANTHER" id="PTHR36930:SF1">
    <property type="entry name" value="MOSC DOMAIN-CONTAINING PROTEIN"/>
    <property type="match status" value="1"/>
</dbReference>
<comment type="caution">
    <text evidence="2">The sequence shown here is derived from an EMBL/GenBank/DDBJ whole genome shotgun (WGS) entry which is preliminary data.</text>
</comment>
<dbReference type="PROSITE" id="PS51340">
    <property type="entry name" value="MOSC"/>
    <property type="match status" value="1"/>
</dbReference>
<dbReference type="PANTHER" id="PTHR36930">
    <property type="entry name" value="METAL-SULFUR CLUSTER BIOSYNTHESIS PROTEINS YUAD-RELATED"/>
    <property type="match status" value="1"/>
</dbReference>
<dbReference type="GO" id="GO:0003824">
    <property type="term" value="F:catalytic activity"/>
    <property type="evidence" value="ECO:0007669"/>
    <property type="project" value="InterPro"/>
</dbReference>
<dbReference type="Gene3D" id="2.40.33.20">
    <property type="entry name" value="PK beta-barrel domain-like"/>
    <property type="match status" value="1"/>
</dbReference>
<dbReference type="InterPro" id="IPR052716">
    <property type="entry name" value="MOSC_domain"/>
</dbReference>
<reference evidence="2 3" key="1">
    <citation type="submission" date="2018-06" db="EMBL/GenBank/DDBJ databases">
        <title>Extensive metabolic versatility and redundancy in microbially diverse, dynamic hydrothermal sediments.</title>
        <authorList>
            <person name="Dombrowski N."/>
            <person name="Teske A."/>
            <person name="Baker B.J."/>
        </authorList>
    </citation>
    <scope>NUCLEOTIDE SEQUENCE [LARGE SCALE GENOMIC DNA]</scope>
    <source>
        <strain evidence="2">B10_G13</strain>
    </source>
</reference>
<organism evidence="2 3">
    <name type="scientific">candidate division TA06 bacterium</name>
    <dbReference type="NCBI Taxonomy" id="2250710"/>
    <lineage>
        <taxon>Bacteria</taxon>
        <taxon>Bacteria division TA06</taxon>
    </lineage>
</organism>
<sequence>MKFEVVSLSISEKRGTQKHEVQEIECIEEYGIRRDAHAGDWHRQVTLLAKEIIDEAIERINKKGKNIFVGPGSFAENIVTRGVNWSKARVGGKIKIDEVEMQITQKGKECDENNPIFKITGEYLLPIHGVFAKIIKGGKIHVKDCGYYSFR</sequence>